<sequence length="75" mass="8896">MNSRISNKISLSLQPVIRRLFVYHKAIKEKLMNYFHLVFLLFNILRINTSFGKMNNILDIDSVKLRSPISKKLFQ</sequence>
<dbReference type="AlphaFoldDB" id="A0A557STZ2"/>
<comment type="caution">
    <text evidence="1">The sequence shown here is derived from an EMBL/GenBank/DDBJ whole genome shotgun (WGS) entry which is preliminary data.</text>
</comment>
<reference evidence="1 2" key="1">
    <citation type="journal article" date="2019" name="Front. Microbiol.">
        <title>Ammonia Oxidation by the Arctic Terrestrial Thaumarchaeote Candidatus Nitrosocosmicus arcticus Is Stimulated by Increasing Temperatures.</title>
        <authorList>
            <person name="Alves R.J.E."/>
            <person name="Kerou M."/>
            <person name="Zappe A."/>
            <person name="Bittner R."/>
            <person name="Abby S.S."/>
            <person name="Schmidt H.A."/>
            <person name="Pfeifer K."/>
            <person name="Schleper C."/>
        </authorList>
    </citation>
    <scope>NUCLEOTIDE SEQUENCE [LARGE SCALE GENOMIC DNA]</scope>
    <source>
        <strain evidence="1 2">Kfb</strain>
    </source>
</reference>
<proteinExistence type="predicted"/>
<keyword evidence="2" id="KW-1185">Reference proteome</keyword>
<evidence type="ECO:0000313" key="2">
    <source>
        <dbReference type="Proteomes" id="UP000315289"/>
    </source>
</evidence>
<name>A0A557STZ2_9ARCH</name>
<evidence type="ECO:0000313" key="1">
    <source>
        <dbReference type="EMBL" id="TVP40082.1"/>
    </source>
</evidence>
<protein>
    <submittedName>
        <fullName evidence="1">Uncharacterized protein</fullName>
    </submittedName>
</protein>
<dbReference type="EMBL" id="VOAH01000010">
    <property type="protein sequence ID" value="TVP40082.1"/>
    <property type="molecule type" value="Genomic_DNA"/>
</dbReference>
<accession>A0A557STZ2</accession>
<dbReference type="Proteomes" id="UP000315289">
    <property type="component" value="Unassembled WGS sequence"/>
</dbReference>
<gene>
    <name evidence="1" type="ORF">NARC_100145</name>
</gene>
<organism evidence="1 2">
    <name type="scientific">Candidatus Nitrosocosmicus arcticus</name>
    <dbReference type="NCBI Taxonomy" id="2035267"/>
    <lineage>
        <taxon>Archaea</taxon>
        <taxon>Nitrososphaerota</taxon>
        <taxon>Nitrososphaeria</taxon>
        <taxon>Nitrososphaerales</taxon>
        <taxon>Nitrososphaeraceae</taxon>
        <taxon>Candidatus Nitrosocosmicus</taxon>
    </lineage>
</organism>